<evidence type="ECO:0000256" key="3">
    <source>
        <dbReference type="ARBA" id="ARBA00023152"/>
    </source>
</evidence>
<comment type="caution">
    <text evidence="5">The sequence shown here is derived from an EMBL/GenBank/DDBJ whole genome shotgun (WGS) entry which is preliminary data.</text>
</comment>
<proteinExistence type="inferred from homology"/>
<dbReference type="Proteomes" id="UP001168620">
    <property type="component" value="Unassembled WGS sequence"/>
</dbReference>
<keyword evidence="3" id="KW-0324">Glycolysis</keyword>
<dbReference type="SUPFAM" id="SSF53254">
    <property type="entry name" value="Phosphoglycerate mutase-like"/>
    <property type="match status" value="1"/>
</dbReference>
<keyword evidence="4" id="KW-0413">Isomerase</keyword>
<accession>A0ABT8FLY4</accession>
<dbReference type="EMBL" id="JAUHJQ010000019">
    <property type="protein sequence ID" value="MDN4175684.1"/>
    <property type="molecule type" value="Genomic_DNA"/>
</dbReference>
<evidence type="ECO:0000256" key="4">
    <source>
        <dbReference type="ARBA" id="ARBA00023235"/>
    </source>
</evidence>
<name>A0ABT8FLY4_9ACTN</name>
<dbReference type="InterPro" id="IPR029033">
    <property type="entry name" value="His_PPase_superfam"/>
</dbReference>
<evidence type="ECO:0000313" key="6">
    <source>
        <dbReference type="Proteomes" id="UP001168620"/>
    </source>
</evidence>
<dbReference type="PANTHER" id="PTHR11931">
    <property type="entry name" value="PHOSPHOGLYCERATE MUTASE"/>
    <property type="match status" value="1"/>
</dbReference>
<evidence type="ECO:0000256" key="2">
    <source>
        <dbReference type="ARBA" id="ARBA00012028"/>
    </source>
</evidence>
<dbReference type="InterPro" id="IPR013078">
    <property type="entry name" value="His_Pase_superF_clade-1"/>
</dbReference>
<dbReference type="EC" id="5.4.2.11" evidence="2"/>
<dbReference type="GO" id="GO:0016787">
    <property type="term" value="F:hydrolase activity"/>
    <property type="evidence" value="ECO:0007669"/>
    <property type="project" value="UniProtKB-KW"/>
</dbReference>
<dbReference type="RefSeq" id="WP_300955099.1">
    <property type="nucleotide sequence ID" value="NZ_JAUHJQ010000019.1"/>
</dbReference>
<dbReference type="InterPro" id="IPR005952">
    <property type="entry name" value="Phosphogly_mut1"/>
</dbReference>
<sequence length="237" mass="26307">MLVRHGESMGNRADAAARDAGAEVLDLSVRDADVELSGTGRDQAAALGRWLRERDAGDRPTVVVSSPYRRAAETAAIAVEALGLDVEHDERLRERDLGVFDGLTGLGIRSRFPEEAERREKLGKFYYQPPSGESWADVAQRVRALLTDLRHGYDGERVWLFSHQAVIMTFRYVLEAVEEADLLDLDRRTPIPNASVTTYRRAGAHLDLVTFADTTAVDRKDVDVTHEESQGTADDES</sequence>
<keyword evidence="6" id="KW-1185">Reference proteome</keyword>
<dbReference type="Pfam" id="PF00300">
    <property type="entry name" value="His_Phos_1"/>
    <property type="match status" value="1"/>
</dbReference>
<dbReference type="CDD" id="cd07067">
    <property type="entry name" value="HP_PGM_like"/>
    <property type="match status" value="1"/>
</dbReference>
<keyword evidence="5" id="KW-0378">Hydrolase</keyword>
<dbReference type="SMART" id="SM00855">
    <property type="entry name" value="PGAM"/>
    <property type="match status" value="1"/>
</dbReference>
<organism evidence="5 6">
    <name type="scientific">Nocardioides oceani</name>
    <dbReference type="NCBI Taxonomy" id="3058369"/>
    <lineage>
        <taxon>Bacteria</taxon>
        <taxon>Bacillati</taxon>
        <taxon>Actinomycetota</taxon>
        <taxon>Actinomycetes</taxon>
        <taxon>Propionibacteriales</taxon>
        <taxon>Nocardioidaceae</taxon>
        <taxon>Nocardioides</taxon>
    </lineage>
</organism>
<protein>
    <recommendedName>
        <fullName evidence="2">phosphoglycerate mutase (2,3-diphosphoglycerate-dependent)</fullName>
        <ecNumber evidence="2">5.4.2.11</ecNumber>
    </recommendedName>
</protein>
<gene>
    <name evidence="5" type="ORF">QWY28_22165</name>
</gene>
<evidence type="ECO:0000313" key="5">
    <source>
        <dbReference type="EMBL" id="MDN4175684.1"/>
    </source>
</evidence>
<dbReference type="Gene3D" id="3.40.50.1240">
    <property type="entry name" value="Phosphoglycerate mutase-like"/>
    <property type="match status" value="1"/>
</dbReference>
<reference evidence="5" key="1">
    <citation type="submission" date="2023-06" db="EMBL/GenBank/DDBJ databases">
        <title>Draft genome sequence of Nocardioides sp. SOB77.</title>
        <authorList>
            <person name="Zhang G."/>
        </authorList>
    </citation>
    <scope>NUCLEOTIDE SEQUENCE</scope>
    <source>
        <strain evidence="5">SOB77</strain>
    </source>
</reference>
<evidence type="ECO:0000256" key="1">
    <source>
        <dbReference type="ARBA" id="ARBA00006717"/>
    </source>
</evidence>
<comment type="similarity">
    <text evidence="1">Belongs to the phosphoglycerate mutase family. BPG-dependent PGAM subfamily.</text>
</comment>